<proteinExistence type="predicted"/>
<accession>A0A844HQZ7</accession>
<organism evidence="1 2">
    <name type="scientific">Paracoccus litorisediminis</name>
    <dbReference type="NCBI Taxonomy" id="2006130"/>
    <lineage>
        <taxon>Bacteria</taxon>
        <taxon>Pseudomonadati</taxon>
        <taxon>Pseudomonadota</taxon>
        <taxon>Alphaproteobacteria</taxon>
        <taxon>Rhodobacterales</taxon>
        <taxon>Paracoccaceae</taxon>
        <taxon>Paracoccus</taxon>
    </lineage>
</organism>
<dbReference type="AlphaFoldDB" id="A0A844HQZ7"/>
<reference evidence="1 2" key="1">
    <citation type="submission" date="2019-11" db="EMBL/GenBank/DDBJ databases">
        <authorList>
            <person name="Dong K."/>
        </authorList>
    </citation>
    <scope>NUCLEOTIDE SEQUENCE [LARGE SCALE GENOMIC DNA]</scope>
    <source>
        <strain evidence="1 2">NBRC 112902</strain>
    </source>
</reference>
<dbReference type="EMBL" id="WMIG01000029">
    <property type="protein sequence ID" value="MTH62266.1"/>
    <property type="molecule type" value="Genomic_DNA"/>
</dbReference>
<dbReference type="OrthoDB" id="9811622at2"/>
<dbReference type="SUPFAM" id="SSF53850">
    <property type="entry name" value="Periplasmic binding protein-like II"/>
    <property type="match status" value="1"/>
</dbReference>
<sequence>MMFRGLTWDHPRGRHALEAAQAQGGPISWDAQPLEGFESAPIGELCARYDLVVLDHPHLGEALSLGCLRPLDEVFSPEELDAISNRAIGPSMASYVMQGRPWALPLDAATQVMARRPDLVETPPRTWDEVAELSRQTGKVALSLAGPHAFLSFLSVVQAIEPGLNLRNGDRWMANTTAIRAIALLADLAAHSPAAVAALNPIGILEHMSGGNDDVALCPLIYGYVNYAAPSRAVPLAFSDAPRISADGSPGSILGGTGIAISTRCTVNEPLRQHLLWLMSPEVQRGFIPDHDGQPGTREAWLDPRVNSQTGNFFAATAATLEAASIRPRHDGFIAFQAAASATLREGFAADAAPETLAAQIADLFHASHKTEMPA</sequence>
<name>A0A844HQZ7_9RHOB</name>
<evidence type="ECO:0000313" key="1">
    <source>
        <dbReference type="EMBL" id="MTH62266.1"/>
    </source>
</evidence>
<evidence type="ECO:0000313" key="2">
    <source>
        <dbReference type="Proteomes" id="UP000449846"/>
    </source>
</evidence>
<gene>
    <name evidence="1" type="ORF">GL300_24045</name>
</gene>
<dbReference type="Gene3D" id="3.40.190.10">
    <property type="entry name" value="Periplasmic binding protein-like II"/>
    <property type="match status" value="1"/>
</dbReference>
<protein>
    <submittedName>
        <fullName evidence="1">Extracellular solute-binding protein</fullName>
    </submittedName>
</protein>
<comment type="caution">
    <text evidence="1">The sequence shown here is derived from an EMBL/GenBank/DDBJ whole genome shotgun (WGS) entry which is preliminary data.</text>
</comment>
<dbReference type="Proteomes" id="UP000449846">
    <property type="component" value="Unassembled WGS sequence"/>
</dbReference>
<keyword evidence="2" id="KW-1185">Reference proteome</keyword>